<keyword evidence="3 9" id="KW-0418">Kinase</keyword>
<dbReference type="GO" id="GO:0005524">
    <property type="term" value="F:ATP binding"/>
    <property type="evidence" value="ECO:0007669"/>
    <property type="project" value="UniProtKB-UniRule"/>
</dbReference>
<accession>A0A8S0U5E1</accession>
<dbReference type="OrthoDB" id="8693905at2759"/>
<gene>
    <name evidence="9" type="ORF">OLEA9_A004416</name>
</gene>
<evidence type="ECO:0000256" key="6">
    <source>
        <dbReference type="RuleBase" id="RU000304"/>
    </source>
</evidence>
<protein>
    <submittedName>
        <fullName evidence="9">Mitogen-activated kinase kinase kinase YODA-like</fullName>
    </submittedName>
</protein>
<dbReference type="CDD" id="cd06606">
    <property type="entry name" value="STKc_MAPKKK"/>
    <property type="match status" value="1"/>
</dbReference>
<keyword evidence="2 5" id="KW-0547">Nucleotide-binding</keyword>
<dbReference type="GO" id="GO:0007165">
    <property type="term" value="P:signal transduction"/>
    <property type="evidence" value="ECO:0007669"/>
    <property type="project" value="TreeGrafter"/>
</dbReference>
<dbReference type="PROSITE" id="PS00107">
    <property type="entry name" value="PROTEIN_KINASE_ATP"/>
    <property type="match status" value="1"/>
</dbReference>
<keyword evidence="10" id="KW-1185">Reference proteome</keyword>
<evidence type="ECO:0000313" key="10">
    <source>
        <dbReference type="Proteomes" id="UP000594638"/>
    </source>
</evidence>
<dbReference type="PROSITE" id="PS50011">
    <property type="entry name" value="PROTEIN_KINASE_DOM"/>
    <property type="match status" value="1"/>
</dbReference>
<feature type="domain" description="Protein kinase" evidence="8">
    <location>
        <begin position="16"/>
        <end position="292"/>
    </location>
</feature>
<dbReference type="EMBL" id="CACTIH010007464">
    <property type="protein sequence ID" value="CAA3014024.1"/>
    <property type="molecule type" value="Genomic_DNA"/>
</dbReference>
<evidence type="ECO:0000313" key="9">
    <source>
        <dbReference type="EMBL" id="CAA3014024.1"/>
    </source>
</evidence>
<evidence type="ECO:0000256" key="5">
    <source>
        <dbReference type="PROSITE-ProRule" id="PRU10141"/>
    </source>
</evidence>
<dbReference type="PROSITE" id="PS00108">
    <property type="entry name" value="PROTEIN_KINASE_ST"/>
    <property type="match status" value="1"/>
</dbReference>
<comment type="caution">
    <text evidence="9">The sequence shown here is derived from an EMBL/GenBank/DDBJ whole genome shotgun (WGS) entry which is preliminary data.</text>
</comment>
<evidence type="ECO:0000256" key="7">
    <source>
        <dbReference type="SAM" id="MobiDB-lite"/>
    </source>
</evidence>
<dbReference type="PANTHER" id="PTHR48011:SF103">
    <property type="entry name" value="MITOGEN-ACTIVATED PROTEIN KINASE KINASE KINASE YODA-LIKE"/>
    <property type="match status" value="1"/>
</dbReference>
<dbReference type="InterPro" id="IPR011009">
    <property type="entry name" value="Kinase-like_dom_sf"/>
</dbReference>
<feature type="binding site" evidence="5">
    <location>
        <position position="52"/>
    </location>
    <ligand>
        <name>ATP</name>
        <dbReference type="ChEBI" id="CHEBI:30616"/>
    </ligand>
</feature>
<organism evidence="9 10">
    <name type="scientific">Olea europaea subsp. europaea</name>
    <dbReference type="NCBI Taxonomy" id="158383"/>
    <lineage>
        <taxon>Eukaryota</taxon>
        <taxon>Viridiplantae</taxon>
        <taxon>Streptophyta</taxon>
        <taxon>Embryophyta</taxon>
        <taxon>Tracheophyta</taxon>
        <taxon>Spermatophyta</taxon>
        <taxon>Magnoliopsida</taxon>
        <taxon>eudicotyledons</taxon>
        <taxon>Gunneridae</taxon>
        <taxon>Pentapetalae</taxon>
        <taxon>asterids</taxon>
        <taxon>lamiids</taxon>
        <taxon>Lamiales</taxon>
        <taxon>Oleaceae</taxon>
        <taxon>Oleeae</taxon>
        <taxon>Olea</taxon>
    </lineage>
</organism>
<evidence type="ECO:0000256" key="1">
    <source>
        <dbReference type="ARBA" id="ARBA00022679"/>
    </source>
</evidence>
<dbReference type="InterPro" id="IPR017441">
    <property type="entry name" value="Protein_kinase_ATP_BS"/>
</dbReference>
<dbReference type="PANTHER" id="PTHR48011">
    <property type="entry name" value="CCR4-NOT TRANSCRIPTIONAL COMPLEX SUBUNIT CAF120-RELATED"/>
    <property type="match status" value="1"/>
</dbReference>
<reference evidence="9 10" key="1">
    <citation type="submission" date="2019-12" db="EMBL/GenBank/DDBJ databases">
        <authorList>
            <person name="Alioto T."/>
            <person name="Alioto T."/>
            <person name="Gomez Garrido J."/>
        </authorList>
    </citation>
    <scope>NUCLEOTIDE SEQUENCE [LARGE SCALE GENOMIC DNA]</scope>
</reference>
<dbReference type="Pfam" id="PF00069">
    <property type="entry name" value="Pkinase"/>
    <property type="match status" value="1"/>
</dbReference>
<dbReference type="SMART" id="SM00220">
    <property type="entry name" value="S_TKc"/>
    <property type="match status" value="1"/>
</dbReference>
<feature type="compositionally biased region" description="Basic and acidic residues" evidence="7">
    <location>
        <begin position="363"/>
        <end position="373"/>
    </location>
</feature>
<name>A0A8S0U5E1_OLEEU</name>
<dbReference type="Gramene" id="OE9A004416T1">
    <property type="protein sequence ID" value="OE9A004416C1"/>
    <property type="gene ID" value="OE9A004416"/>
</dbReference>
<keyword evidence="1" id="KW-0808">Transferase</keyword>
<proteinExistence type="inferred from homology"/>
<evidence type="ECO:0000256" key="4">
    <source>
        <dbReference type="ARBA" id="ARBA00022840"/>
    </source>
</evidence>
<keyword evidence="6" id="KW-0723">Serine/threonine-protein kinase</keyword>
<dbReference type="Proteomes" id="UP000594638">
    <property type="component" value="Unassembled WGS sequence"/>
</dbReference>
<dbReference type="InterPro" id="IPR000719">
    <property type="entry name" value="Prot_kinase_dom"/>
</dbReference>
<evidence type="ECO:0000256" key="3">
    <source>
        <dbReference type="ARBA" id="ARBA00022777"/>
    </source>
</evidence>
<sequence length="410" mass="45427">MVQEKGEPTYGDGVAWFRGAMIGKGGFGRVYLANLKNPRSKYSCLPSVMAVKSAEVSVSGSIQKEREVLSNVKGCPNIIRCFGEETTMGENGVMVFNLLLEYGSGGTLADRIKKLGGNGMSESEVRVYAKSILQGLNHIHGIGYVHCDLKPDNVLLVRSGRRTGVCEFRAKIGDFGLAKRVPGNKKRKLEPYWRGTPRYLAPEAVVDNVQEFPSDIWAFGCIVLEMLTGKPPWDGDGEKDSDAEDILCKIKEGLPKIPNDISKEARDFLKGCFVKKPMFRLTAEMLLNHPFLEGLDVIEDGDEEFNEVEDLNEIESILLVYESEDELSSSSFQDYCSFDSGEDFFNYSSEQDVEDEIVSSHFNEGKSKEEETKGVTSSIDDSGFDKSIRTSISSRNGRQYPVTHTIPAGV</sequence>
<keyword evidence="4 5" id="KW-0067">ATP-binding</keyword>
<dbReference type="SUPFAM" id="SSF56112">
    <property type="entry name" value="Protein kinase-like (PK-like)"/>
    <property type="match status" value="1"/>
</dbReference>
<dbReference type="AlphaFoldDB" id="A0A8S0U5E1"/>
<dbReference type="Gene3D" id="1.10.510.10">
    <property type="entry name" value="Transferase(Phosphotransferase) domain 1"/>
    <property type="match status" value="1"/>
</dbReference>
<dbReference type="InterPro" id="IPR052751">
    <property type="entry name" value="Plant_MAPKKK"/>
</dbReference>
<evidence type="ECO:0000259" key="8">
    <source>
        <dbReference type="PROSITE" id="PS50011"/>
    </source>
</evidence>
<comment type="similarity">
    <text evidence="6">Belongs to the protein kinase superfamily.</text>
</comment>
<evidence type="ECO:0000256" key="2">
    <source>
        <dbReference type="ARBA" id="ARBA00022741"/>
    </source>
</evidence>
<dbReference type="InterPro" id="IPR008271">
    <property type="entry name" value="Ser/Thr_kinase_AS"/>
</dbReference>
<feature type="region of interest" description="Disordered" evidence="7">
    <location>
        <begin position="360"/>
        <end position="410"/>
    </location>
</feature>
<dbReference type="GO" id="GO:0004674">
    <property type="term" value="F:protein serine/threonine kinase activity"/>
    <property type="evidence" value="ECO:0007669"/>
    <property type="project" value="UniProtKB-KW"/>
</dbReference>